<dbReference type="GO" id="GO:0006260">
    <property type="term" value="P:DNA replication"/>
    <property type="evidence" value="ECO:0007669"/>
    <property type="project" value="InterPro"/>
</dbReference>
<dbReference type="GO" id="GO:0000712">
    <property type="term" value="P:resolution of meiotic recombination intermediates"/>
    <property type="evidence" value="ECO:0007669"/>
    <property type="project" value="TreeGrafter"/>
</dbReference>
<comment type="similarity">
    <text evidence="2">Belongs to the SLX4 family.</text>
</comment>
<dbReference type="Ensembl" id="ENSMMMT00000009398.1">
    <property type="protein sequence ID" value="ENSMMMP00000008242.1"/>
    <property type="gene ID" value="ENSMMMG00000007340.1"/>
</dbReference>
<dbReference type="AlphaFoldDB" id="A0A8C6EQJ4"/>
<dbReference type="CDD" id="cd22999">
    <property type="entry name" value="SAP_SLX4"/>
    <property type="match status" value="1"/>
</dbReference>
<keyword evidence="3" id="KW-0227">DNA damage</keyword>
<evidence type="ECO:0000256" key="5">
    <source>
        <dbReference type="ARBA" id="ARBA00023204"/>
    </source>
</evidence>
<dbReference type="Pfam" id="PF09494">
    <property type="entry name" value="Slx4"/>
    <property type="match status" value="1"/>
</dbReference>
<evidence type="ECO:0000256" key="7">
    <source>
        <dbReference type="ARBA" id="ARBA00029496"/>
    </source>
</evidence>
<dbReference type="GO" id="GO:0006281">
    <property type="term" value="P:DNA repair"/>
    <property type="evidence" value="ECO:0007669"/>
    <property type="project" value="UniProtKB-KW"/>
</dbReference>
<evidence type="ECO:0000256" key="3">
    <source>
        <dbReference type="ARBA" id="ARBA00022763"/>
    </source>
</evidence>
<organism evidence="9 10">
    <name type="scientific">Marmota marmota marmota</name>
    <name type="common">Alpine marmot</name>
    <dbReference type="NCBI Taxonomy" id="9994"/>
    <lineage>
        <taxon>Eukaryota</taxon>
        <taxon>Metazoa</taxon>
        <taxon>Chordata</taxon>
        <taxon>Craniata</taxon>
        <taxon>Vertebrata</taxon>
        <taxon>Euteleostomi</taxon>
        <taxon>Mammalia</taxon>
        <taxon>Eutheria</taxon>
        <taxon>Euarchontoglires</taxon>
        <taxon>Glires</taxon>
        <taxon>Rodentia</taxon>
        <taxon>Sciuromorpha</taxon>
        <taxon>Sciuridae</taxon>
        <taxon>Xerinae</taxon>
        <taxon>Marmotini</taxon>
        <taxon>Marmota</taxon>
    </lineage>
</organism>
<dbReference type="InterPro" id="IPR018574">
    <property type="entry name" value="Structure-sp_endonuc_su_Slx4"/>
</dbReference>
<dbReference type="GO" id="GO:0033557">
    <property type="term" value="C:Slx1-Slx4 complex"/>
    <property type="evidence" value="ECO:0007669"/>
    <property type="project" value="InterPro"/>
</dbReference>
<evidence type="ECO:0000313" key="10">
    <source>
        <dbReference type="Proteomes" id="UP000694407"/>
    </source>
</evidence>
<gene>
    <name evidence="9" type="primary">SLX4</name>
</gene>
<sequence length="258" mass="28785">IFLLLLFYPEGANQKKNLPPKVPITPMPRYSIMETPLLKKELDRFGVRPLPKRQMILKLKEIFQYTHQTLESDSEDEIQSSQVPLEAPCSQTLTTETYRPSQGPRHPKHQPGPDGDAQLPASQESVATYVDSNDSSFSSQSSSSCEFGATFESAGEDEEGEEAVSASQAAVQAVDTEEAVRCYIRSTPALYRKVLTYQPLELAELQAELKQNGIRVATGKLLDVLDTHCITFTTAAARKEKLKQKGRRRVGRKKGVWD</sequence>
<proteinExistence type="inferred from homology"/>
<feature type="compositionally biased region" description="Polar residues" evidence="8">
    <location>
        <begin position="89"/>
        <end position="100"/>
    </location>
</feature>
<keyword evidence="5" id="KW-0234">DNA repair</keyword>
<dbReference type="PANTHER" id="PTHR21541:SF3">
    <property type="entry name" value="STRUCTURE-SPECIFIC ENDONUCLEASE SUBUNIT SLX4"/>
    <property type="match status" value="1"/>
</dbReference>
<keyword evidence="4" id="KW-0233">DNA recombination</keyword>
<dbReference type="GeneTree" id="ENSGT00390000014091"/>
<evidence type="ECO:0000256" key="1">
    <source>
        <dbReference type="ARBA" id="ARBA00004123"/>
    </source>
</evidence>
<reference evidence="9" key="1">
    <citation type="submission" date="2025-08" db="UniProtKB">
        <authorList>
            <consortium name="Ensembl"/>
        </authorList>
    </citation>
    <scope>IDENTIFICATION</scope>
</reference>
<feature type="region of interest" description="Disordered" evidence="8">
    <location>
        <begin position="73"/>
        <end position="165"/>
    </location>
</feature>
<evidence type="ECO:0000256" key="4">
    <source>
        <dbReference type="ARBA" id="ARBA00023172"/>
    </source>
</evidence>
<evidence type="ECO:0000313" key="9">
    <source>
        <dbReference type="Ensembl" id="ENSMMMP00000008242.1"/>
    </source>
</evidence>
<keyword evidence="10" id="KW-1185">Reference proteome</keyword>
<evidence type="ECO:0000256" key="8">
    <source>
        <dbReference type="SAM" id="MobiDB-lite"/>
    </source>
</evidence>
<keyword evidence="6" id="KW-0539">Nucleus</keyword>
<name>A0A8C6EQJ4_MARMA</name>
<accession>A0A8C6EQJ4</accession>
<feature type="compositionally biased region" description="Low complexity" evidence="8">
    <location>
        <begin position="132"/>
        <end position="144"/>
    </location>
</feature>
<evidence type="ECO:0000256" key="6">
    <source>
        <dbReference type="ARBA" id="ARBA00023242"/>
    </source>
</evidence>
<reference evidence="9" key="2">
    <citation type="submission" date="2025-09" db="UniProtKB">
        <authorList>
            <consortium name="Ensembl"/>
        </authorList>
    </citation>
    <scope>IDENTIFICATION</scope>
</reference>
<dbReference type="Proteomes" id="UP000694407">
    <property type="component" value="Unplaced"/>
</dbReference>
<comment type="subcellular location">
    <subcellularLocation>
        <location evidence="1">Nucleus</location>
    </subcellularLocation>
</comment>
<evidence type="ECO:0000256" key="2">
    <source>
        <dbReference type="ARBA" id="ARBA00006661"/>
    </source>
</evidence>
<dbReference type="PANTHER" id="PTHR21541">
    <property type="entry name" value="BTB POZ DOMAIN CONTAINING 12"/>
    <property type="match status" value="1"/>
</dbReference>
<protein>
    <recommendedName>
        <fullName evidence="7">Structure-specific endonuclease subunit SLX4</fullName>
    </recommendedName>
</protein>